<dbReference type="EMBL" id="GIFC01012610">
    <property type="protein sequence ID" value="MXU94693.1"/>
    <property type="molecule type" value="Transcribed_RNA"/>
</dbReference>
<proteinExistence type="predicted"/>
<sequence length="168" mass="18477">MMAHRSAQAWLMMVVWAPESMKALTGWPLTRQLMYSITTWPKLSGWYSMAASMFESMFCCLISSAMRRCASGSKGSAFMMRMRCRSRSAFSFCCSLSTLVNVSRSPVSKASASWGLLCLRRASCSGLLRIMSRMKAGSSSPWVAAPPPRLSSVPELLEAWLGCGGTRC</sequence>
<protein>
    <submittedName>
        <fullName evidence="1">Putative secreted protein</fullName>
    </submittedName>
</protein>
<evidence type="ECO:0000313" key="1">
    <source>
        <dbReference type="EMBL" id="MXU94693.1"/>
    </source>
</evidence>
<accession>A0A6B0UXN9</accession>
<dbReference type="AlphaFoldDB" id="A0A6B0UXN9"/>
<reference evidence="1" key="1">
    <citation type="submission" date="2019-12" db="EMBL/GenBank/DDBJ databases">
        <title>An insight into the sialome of adult female Ixodes ricinus ticks feeding for 6 days.</title>
        <authorList>
            <person name="Perner J."/>
            <person name="Ribeiro J.M.C."/>
        </authorList>
    </citation>
    <scope>NUCLEOTIDE SEQUENCE</scope>
    <source>
        <strain evidence="1">Semi-engorged</strain>
        <tissue evidence="1">Salivary glands</tissue>
    </source>
</reference>
<name>A0A6B0UXN9_IXORI</name>
<organism evidence="1">
    <name type="scientific">Ixodes ricinus</name>
    <name type="common">Common tick</name>
    <name type="synonym">Acarus ricinus</name>
    <dbReference type="NCBI Taxonomy" id="34613"/>
    <lineage>
        <taxon>Eukaryota</taxon>
        <taxon>Metazoa</taxon>
        <taxon>Ecdysozoa</taxon>
        <taxon>Arthropoda</taxon>
        <taxon>Chelicerata</taxon>
        <taxon>Arachnida</taxon>
        <taxon>Acari</taxon>
        <taxon>Parasitiformes</taxon>
        <taxon>Ixodida</taxon>
        <taxon>Ixodoidea</taxon>
        <taxon>Ixodidae</taxon>
        <taxon>Ixodinae</taxon>
        <taxon>Ixodes</taxon>
    </lineage>
</organism>